<reference evidence="5 6" key="1">
    <citation type="submission" date="2019-11" db="EMBL/GenBank/DDBJ databases">
        <authorList>
            <person name="Li J."/>
        </authorList>
    </citation>
    <scope>NUCLEOTIDE SEQUENCE [LARGE SCALE GENOMIC DNA]</scope>
    <source>
        <strain evidence="5 6">J4</strain>
    </source>
</reference>
<dbReference type="SMART" id="SM00418">
    <property type="entry name" value="HTH_ARSR"/>
    <property type="match status" value="1"/>
</dbReference>
<evidence type="ECO:0000313" key="6">
    <source>
        <dbReference type="Proteomes" id="UP000480185"/>
    </source>
</evidence>
<evidence type="ECO:0000313" key="5">
    <source>
        <dbReference type="EMBL" id="MRG88117.1"/>
    </source>
</evidence>
<dbReference type="PANTHER" id="PTHR33154:SF33">
    <property type="entry name" value="TRANSCRIPTIONAL REPRESSOR SDPR"/>
    <property type="match status" value="1"/>
</dbReference>
<feature type="domain" description="HTH arsR-type" evidence="4">
    <location>
        <begin position="205"/>
        <end position="300"/>
    </location>
</feature>
<dbReference type="InterPro" id="IPR036388">
    <property type="entry name" value="WH-like_DNA-bd_sf"/>
</dbReference>
<dbReference type="RefSeq" id="WP_153729996.1">
    <property type="nucleotide sequence ID" value="NZ_WJNH01000016.1"/>
</dbReference>
<dbReference type="GO" id="GO:0003677">
    <property type="term" value="F:DNA binding"/>
    <property type="evidence" value="ECO:0007669"/>
    <property type="project" value="UniProtKB-KW"/>
</dbReference>
<dbReference type="GO" id="GO:0003700">
    <property type="term" value="F:DNA-binding transcription factor activity"/>
    <property type="evidence" value="ECO:0007669"/>
    <property type="project" value="InterPro"/>
</dbReference>
<accession>A0A6G1XB00</accession>
<evidence type="ECO:0000256" key="3">
    <source>
        <dbReference type="ARBA" id="ARBA00023163"/>
    </source>
</evidence>
<dbReference type="AlphaFoldDB" id="A0A6G1XB00"/>
<dbReference type="InterPro" id="IPR001845">
    <property type="entry name" value="HTH_ArsR_DNA-bd_dom"/>
</dbReference>
<evidence type="ECO:0000259" key="4">
    <source>
        <dbReference type="PROSITE" id="PS50987"/>
    </source>
</evidence>
<evidence type="ECO:0000256" key="1">
    <source>
        <dbReference type="ARBA" id="ARBA00023015"/>
    </source>
</evidence>
<evidence type="ECO:0000256" key="2">
    <source>
        <dbReference type="ARBA" id="ARBA00023125"/>
    </source>
</evidence>
<dbReference type="PANTHER" id="PTHR33154">
    <property type="entry name" value="TRANSCRIPTIONAL REGULATOR, ARSR FAMILY"/>
    <property type="match status" value="1"/>
</dbReference>
<sequence length="300" mass="34974">MSFKVEPLFSPVYELLLSFSLYKRQTHLKYLDIGPKWISDVESKISEDLKHRIQAKEELYFEDLSVLLIAQSPVKEDTAAFFKWLKSLSAGDIYNLLTPYLTESMTVPGDLDRERTQFIQLLQGWNEQYFQTLDLGFLEALKHDATRVKHRLTNELPEQVVRSESRFVVETDEFTKVYLIPAYHFQPMSLVDAFEGTLFITYPARTTTHFDEVIRVTKALSDRRRLQILQFLSSQPSTFTDIVKEIGMAKGNIHHHLSVLRAARLIDILLTDDKNTFYYTTHKGFSNELHNEITQLMQVE</sequence>
<keyword evidence="3" id="KW-0804">Transcription</keyword>
<dbReference type="InterPro" id="IPR036390">
    <property type="entry name" value="WH_DNA-bd_sf"/>
</dbReference>
<comment type="caution">
    <text evidence="5">The sequence shown here is derived from an EMBL/GenBank/DDBJ whole genome shotgun (WGS) entry which is preliminary data.</text>
</comment>
<dbReference type="Gene3D" id="1.10.10.10">
    <property type="entry name" value="Winged helix-like DNA-binding domain superfamily/Winged helix DNA-binding domain"/>
    <property type="match status" value="1"/>
</dbReference>
<organism evidence="5 6">
    <name type="scientific">Salinibacillus xinjiangensis</name>
    <dbReference type="NCBI Taxonomy" id="1229268"/>
    <lineage>
        <taxon>Bacteria</taxon>
        <taxon>Bacillati</taxon>
        <taxon>Bacillota</taxon>
        <taxon>Bacilli</taxon>
        <taxon>Bacillales</taxon>
        <taxon>Bacillaceae</taxon>
        <taxon>Salinibacillus</taxon>
    </lineage>
</organism>
<gene>
    <name evidence="5" type="ORF">GH754_17820</name>
</gene>
<name>A0A6G1XB00_9BACI</name>
<proteinExistence type="predicted"/>
<dbReference type="SUPFAM" id="SSF46785">
    <property type="entry name" value="Winged helix' DNA-binding domain"/>
    <property type="match status" value="1"/>
</dbReference>
<keyword evidence="1" id="KW-0805">Transcription regulation</keyword>
<dbReference type="CDD" id="cd00090">
    <property type="entry name" value="HTH_ARSR"/>
    <property type="match status" value="1"/>
</dbReference>
<dbReference type="Proteomes" id="UP000480185">
    <property type="component" value="Unassembled WGS sequence"/>
</dbReference>
<protein>
    <submittedName>
        <fullName evidence="5">ArsR family transcriptional regulator</fullName>
    </submittedName>
</protein>
<keyword evidence="2" id="KW-0238">DNA-binding</keyword>
<dbReference type="Pfam" id="PF01022">
    <property type="entry name" value="HTH_5"/>
    <property type="match status" value="1"/>
</dbReference>
<dbReference type="EMBL" id="WJNH01000016">
    <property type="protein sequence ID" value="MRG88117.1"/>
    <property type="molecule type" value="Genomic_DNA"/>
</dbReference>
<dbReference type="PROSITE" id="PS50987">
    <property type="entry name" value="HTH_ARSR_2"/>
    <property type="match status" value="1"/>
</dbReference>
<dbReference type="InterPro" id="IPR051081">
    <property type="entry name" value="HTH_MetalResp_TranReg"/>
</dbReference>
<keyword evidence="6" id="KW-1185">Reference proteome</keyword>
<dbReference type="OrthoDB" id="2646147at2"/>
<dbReference type="InterPro" id="IPR011991">
    <property type="entry name" value="ArsR-like_HTH"/>
</dbReference>